<reference evidence="3 4" key="1">
    <citation type="journal article" date="2013" name="ISME J.">
        <title>A metabolic model for members of the genus Tetrasphaera involved in enhanced biological phosphorus removal.</title>
        <authorList>
            <person name="Kristiansen R."/>
            <person name="Nguyen H.T.T."/>
            <person name="Saunders A.M."/>
            <person name="Nielsen J.L."/>
            <person name="Wimmer R."/>
            <person name="Le V.Q."/>
            <person name="McIlroy S.J."/>
            <person name="Petrovski S."/>
            <person name="Seviour R.J."/>
            <person name="Calteau A."/>
            <person name="Nielsen K.L."/>
            <person name="Nielsen P.H."/>
        </authorList>
    </citation>
    <scope>NUCLEOTIDE SEQUENCE [LARGE SCALE GENOMIC DNA]</scope>
    <source>
        <strain evidence="3 4">Lp2</strain>
    </source>
</reference>
<evidence type="ECO:0000313" key="4">
    <source>
        <dbReference type="Proteomes" id="UP000013167"/>
    </source>
</evidence>
<sequence length="93" mass="9631">MSAAQIEKRDLAKGSTKGQSEKTGKIFALTGGILFVINGIMALALGNAKVLMTAMPVSVVFMAVGAGLWAQGRKDSQKASVDAPKARASHDVD</sequence>
<feature type="compositionally biased region" description="Basic and acidic residues" evidence="1">
    <location>
        <begin position="84"/>
        <end position="93"/>
    </location>
</feature>
<feature type="region of interest" description="Disordered" evidence="1">
    <location>
        <begin position="71"/>
        <end position="93"/>
    </location>
</feature>
<feature type="region of interest" description="Disordered" evidence="1">
    <location>
        <begin position="1"/>
        <end position="21"/>
    </location>
</feature>
<evidence type="ECO:0000256" key="2">
    <source>
        <dbReference type="SAM" id="Phobius"/>
    </source>
</evidence>
<organism evidence="3 4">
    <name type="scientific">Phycicoccus elongatus Lp2</name>
    <dbReference type="NCBI Taxonomy" id="1193181"/>
    <lineage>
        <taxon>Bacteria</taxon>
        <taxon>Bacillati</taxon>
        <taxon>Actinomycetota</taxon>
        <taxon>Actinomycetes</taxon>
        <taxon>Micrococcales</taxon>
        <taxon>Intrasporangiaceae</taxon>
        <taxon>Phycicoccus</taxon>
    </lineage>
</organism>
<proteinExistence type="predicted"/>
<protein>
    <submittedName>
        <fullName evidence="3">Uncharacterized protein</fullName>
    </submittedName>
</protein>
<keyword evidence="2" id="KW-1133">Transmembrane helix</keyword>
<accession>N0E2H9</accession>
<dbReference type="HOGENOM" id="CLU_2398585_0_0_11"/>
<dbReference type="STRING" id="1193181.BN10_1320003"/>
<gene>
    <name evidence="3" type="ORF">BN10_1320003</name>
</gene>
<keyword evidence="2" id="KW-0812">Transmembrane</keyword>
<feature type="transmembrane region" description="Helical" evidence="2">
    <location>
        <begin position="51"/>
        <end position="70"/>
    </location>
</feature>
<dbReference type="RefSeq" id="WP_010851854.1">
    <property type="nucleotide sequence ID" value="NZ_HF570956.1"/>
</dbReference>
<keyword evidence="2" id="KW-0472">Membrane</keyword>
<dbReference type="Proteomes" id="UP000013167">
    <property type="component" value="Unassembled WGS sequence"/>
</dbReference>
<evidence type="ECO:0000256" key="1">
    <source>
        <dbReference type="SAM" id="MobiDB-lite"/>
    </source>
</evidence>
<keyword evidence="4" id="KW-1185">Reference proteome</keyword>
<feature type="transmembrane region" description="Helical" evidence="2">
    <location>
        <begin position="26"/>
        <end position="45"/>
    </location>
</feature>
<feature type="compositionally biased region" description="Basic and acidic residues" evidence="1">
    <location>
        <begin position="1"/>
        <end position="12"/>
    </location>
</feature>
<name>N0E2H9_9MICO</name>
<dbReference type="AlphaFoldDB" id="N0E2H9"/>
<evidence type="ECO:0000313" key="3">
    <source>
        <dbReference type="EMBL" id="CCH69104.1"/>
    </source>
</evidence>
<dbReference type="EMBL" id="CAIZ01000038">
    <property type="protein sequence ID" value="CCH69104.1"/>
    <property type="molecule type" value="Genomic_DNA"/>
</dbReference>
<comment type="caution">
    <text evidence="3">The sequence shown here is derived from an EMBL/GenBank/DDBJ whole genome shotgun (WGS) entry which is preliminary data.</text>
</comment>